<dbReference type="Pfam" id="PF11382">
    <property type="entry name" value="MctB"/>
    <property type="match status" value="1"/>
</dbReference>
<dbReference type="InterPro" id="IPR021522">
    <property type="entry name" value="MctB"/>
</dbReference>
<accession>A0A285VKN6</accession>
<keyword evidence="1" id="KW-0175">Coiled coil</keyword>
<dbReference type="GO" id="GO:0016020">
    <property type="term" value="C:membrane"/>
    <property type="evidence" value="ECO:0007669"/>
    <property type="project" value="InterPro"/>
</dbReference>
<dbReference type="AlphaFoldDB" id="A0A285VKN6"/>
<organism evidence="3 4">
    <name type="scientific">Ornithinimicrobium cerasi</name>
    <dbReference type="NCBI Taxonomy" id="2248773"/>
    <lineage>
        <taxon>Bacteria</taxon>
        <taxon>Bacillati</taxon>
        <taxon>Actinomycetota</taxon>
        <taxon>Actinomycetes</taxon>
        <taxon>Micrococcales</taxon>
        <taxon>Ornithinimicrobiaceae</taxon>
        <taxon>Ornithinimicrobium</taxon>
    </lineage>
</organism>
<dbReference type="RefSeq" id="WP_170955410.1">
    <property type="nucleotide sequence ID" value="NZ_OBQK01000003.1"/>
</dbReference>
<dbReference type="GO" id="GO:0055070">
    <property type="term" value="P:copper ion homeostasis"/>
    <property type="evidence" value="ECO:0007669"/>
    <property type="project" value="InterPro"/>
</dbReference>
<proteinExistence type="predicted"/>
<gene>
    <name evidence="3" type="ORF">SAMN05421879_103291</name>
</gene>
<evidence type="ECO:0000256" key="1">
    <source>
        <dbReference type="SAM" id="Coils"/>
    </source>
</evidence>
<keyword evidence="4" id="KW-1185">Reference proteome</keyword>
<feature type="region of interest" description="Disordered" evidence="2">
    <location>
        <begin position="323"/>
        <end position="360"/>
    </location>
</feature>
<reference evidence="4" key="1">
    <citation type="submission" date="2017-08" db="EMBL/GenBank/DDBJ databases">
        <authorList>
            <person name="Varghese N."/>
            <person name="Submissions S."/>
        </authorList>
    </citation>
    <scope>NUCLEOTIDE SEQUENCE [LARGE SCALE GENOMIC DNA]</scope>
    <source>
        <strain evidence="4">USBA17B2</strain>
    </source>
</reference>
<dbReference type="Proteomes" id="UP000219688">
    <property type="component" value="Unassembled WGS sequence"/>
</dbReference>
<feature type="compositionally biased region" description="Gly residues" evidence="2">
    <location>
        <begin position="333"/>
        <end position="342"/>
    </location>
</feature>
<evidence type="ECO:0000256" key="2">
    <source>
        <dbReference type="SAM" id="MobiDB-lite"/>
    </source>
</evidence>
<protein>
    <submittedName>
        <fullName evidence="3">Copper transport outer membrane protein, MctB</fullName>
    </submittedName>
</protein>
<evidence type="ECO:0000313" key="4">
    <source>
        <dbReference type="Proteomes" id="UP000219688"/>
    </source>
</evidence>
<name>A0A285VKN6_9MICO</name>
<sequence>MIDFRYHLVSLVAVFIALAVGIALGAGPLREGISSTLESEVAQLRDERADLRAQVDDATRRADVKDEAVAVLSETILPGTLDGSRVGLVLLPGADRNVLGELEDRLELAGADVVLMVEVDNRAGDLDPPPERVELLERLASTLDVPDVGDGTGPTTAGVLAATLAGADGVGAVGAWLEAAEAMESAGLVDLTWRQETTVGITDRRPPDVLVIESGGLSVEAAEEQPGVGRLGLRLELVAALAALETPTVVTSTGGETLSDAGVETVDPLVTAVREDEDLAEEVSTVDNLESVSGQVAAAMAVAWELDGEAGHYGVGGQAQTALPAVPRTRTPSGGGVPGVGGPSPTAPVPDDASSTSTAP</sequence>
<feature type="coiled-coil region" evidence="1">
    <location>
        <begin position="34"/>
        <end position="61"/>
    </location>
</feature>
<dbReference type="EMBL" id="OBQK01000003">
    <property type="protein sequence ID" value="SOC54664.1"/>
    <property type="molecule type" value="Genomic_DNA"/>
</dbReference>
<evidence type="ECO:0000313" key="3">
    <source>
        <dbReference type="EMBL" id="SOC54664.1"/>
    </source>
</evidence>